<keyword evidence="7" id="KW-0482">Metalloprotease</keyword>
<feature type="domain" description="Peptidase M43 pregnancy-associated plasma-A" evidence="10">
    <location>
        <begin position="251"/>
        <end position="338"/>
    </location>
</feature>
<evidence type="ECO:0000256" key="8">
    <source>
        <dbReference type="ARBA" id="ARBA00023157"/>
    </source>
</evidence>
<dbReference type="RefSeq" id="WP_091541571.1">
    <property type="nucleotide sequence ID" value="NZ_FONY01000007.1"/>
</dbReference>
<dbReference type="PANTHER" id="PTHR47466">
    <property type="match status" value="1"/>
</dbReference>
<keyword evidence="13" id="KW-1185">Reference proteome</keyword>
<dbReference type="GO" id="GO:0006508">
    <property type="term" value="P:proteolysis"/>
    <property type="evidence" value="ECO:0007669"/>
    <property type="project" value="UniProtKB-KW"/>
</dbReference>
<feature type="signal peptide" evidence="9">
    <location>
        <begin position="1"/>
        <end position="20"/>
    </location>
</feature>
<dbReference type="Proteomes" id="UP000199513">
    <property type="component" value="Unassembled WGS sequence"/>
</dbReference>
<dbReference type="InterPro" id="IPR024079">
    <property type="entry name" value="MetalloPept_cat_dom_sf"/>
</dbReference>
<evidence type="ECO:0000256" key="7">
    <source>
        <dbReference type="ARBA" id="ARBA00023049"/>
    </source>
</evidence>
<keyword evidence="5" id="KW-0378">Hydrolase</keyword>
<dbReference type="Pfam" id="PF05572">
    <property type="entry name" value="Peptidase_M43"/>
    <property type="match status" value="1"/>
</dbReference>
<dbReference type="EMBL" id="FONY01000007">
    <property type="protein sequence ID" value="SFE82276.1"/>
    <property type="molecule type" value="Genomic_DNA"/>
</dbReference>
<accession>A0A1I2DP54</accession>
<evidence type="ECO:0000256" key="1">
    <source>
        <dbReference type="ARBA" id="ARBA00008721"/>
    </source>
</evidence>
<dbReference type="NCBIfam" id="TIGR04183">
    <property type="entry name" value="Por_Secre_tail"/>
    <property type="match status" value="1"/>
</dbReference>
<keyword evidence="2" id="KW-0645">Protease</keyword>
<evidence type="ECO:0000313" key="13">
    <source>
        <dbReference type="Proteomes" id="UP000199513"/>
    </source>
</evidence>
<evidence type="ECO:0000259" key="10">
    <source>
        <dbReference type="Pfam" id="PF05572"/>
    </source>
</evidence>
<evidence type="ECO:0000256" key="5">
    <source>
        <dbReference type="ARBA" id="ARBA00022801"/>
    </source>
</evidence>
<name>A0A1I2DP54_9BACT</name>
<keyword evidence="6" id="KW-0862">Zinc</keyword>
<feature type="chain" id="PRO_5011744400" evidence="9">
    <location>
        <begin position="21"/>
        <end position="438"/>
    </location>
</feature>
<comment type="similarity">
    <text evidence="1">Belongs to the peptidase M43B family.</text>
</comment>
<dbReference type="Pfam" id="PF18962">
    <property type="entry name" value="Por_Secre_tail"/>
    <property type="match status" value="1"/>
</dbReference>
<evidence type="ECO:0000259" key="11">
    <source>
        <dbReference type="Pfam" id="PF18962"/>
    </source>
</evidence>
<evidence type="ECO:0000256" key="4">
    <source>
        <dbReference type="ARBA" id="ARBA00022729"/>
    </source>
</evidence>
<protein>
    <submittedName>
        <fullName evidence="12">Por secretion system C-terminal sorting domain-containing protein</fullName>
    </submittedName>
</protein>
<dbReference type="GO" id="GO:0046872">
    <property type="term" value="F:metal ion binding"/>
    <property type="evidence" value="ECO:0007669"/>
    <property type="project" value="UniProtKB-KW"/>
</dbReference>
<sequence length="438" mass="49529">MKSILFTLLLPTLLYSFALAQEERRCGFPISAQEKARHNYFFDYQERLHQEVEKRKSQETSARTENDIFVIPVIVHVIHNGEPIGTGTNISAAQIQTQIDVLNEDFSNNNPYKSRTLPQFRNLADDTGIRFVLASYDVNGRLLSERGIRRLRSPNGKRVWTPDEFDREVKPTTIWDPTKYLNIWTVDSLRIGNEVGIGYSSLPDLTGLEGLPPTGDLNITDGVVIRYNRFGSAGKIDVPQLDKTGTYTYGRTTTHEIGHFLGLLHPFESGNCSFDGDYCPDTPLTSSPVSARLVSSQCDLNQTRCNGIAMVQNFMDYGRDTCMTLFTKDQIRRMRTVLQTSPRRIALTQSVTGFIDRVLSSQIIVYPNPASNQVRIAASAADIRLKSYQIYNLQGQKVIFDKFDEFSDTIDVSRLPKGMYLLQIETQKGNALKKIMVE</sequence>
<dbReference type="AlphaFoldDB" id="A0A1I2DP54"/>
<feature type="domain" description="Secretion system C-terminal sorting" evidence="11">
    <location>
        <begin position="365"/>
        <end position="437"/>
    </location>
</feature>
<keyword evidence="4 9" id="KW-0732">Signal</keyword>
<evidence type="ECO:0000256" key="6">
    <source>
        <dbReference type="ARBA" id="ARBA00022833"/>
    </source>
</evidence>
<dbReference type="STRING" id="1003.SAMN04488541_1007107"/>
<evidence type="ECO:0000256" key="2">
    <source>
        <dbReference type="ARBA" id="ARBA00022670"/>
    </source>
</evidence>
<evidence type="ECO:0000256" key="9">
    <source>
        <dbReference type="SAM" id="SignalP"/>
    </source>
</evidence>
<dbReference type="SUPFAM" id="SSF55486">
    <property type="entry name" value="Metalloproteases ('zincins'), catalytic domain"/>
    <property type="match status" value="2"/>
</dbReference>
<dbReference type="OrthoDB" id="6278496at2"/>
<dbReference type="CDD" id="cd04275">
    <property type="entry name" value="ZnMc_pappalysin_like"/>
    <property type="match status" value="1"/>
</dbReference>
<evidence type="ECO:0000256" key="3">
    <source>
        <dbReference type="ARBA" id="ARBA00022723"/>
    </source>
</evidence>
<dbReference type="InterPro" id="IPR026444">
    <property type="entry name" value="Secre_tail"/>
</dbReference>
<proteinExistence type="inferred from homology"/>
<keyword evidence="8" id="KW-1015">Disulfide bond</keyword>
<evidence type="ECO:0000313" key="12">
    <source>
        <dbReference type="EMBL" id="SFE82276.1"/>
    </source>
</evidence>
<dbReference type="InterPro" id="IPR008754">
    <property type="entry name" value="Peptidase_M43"/>
</dbReference>
<organism evidence="12 13">
    <name type="scientific">Thermoflexibacter ruber</name>
    <dbReference type="NCBI Taxonomy" id="1003"/>
    <lineage>
        <taxon>Bacteria</taxon>
        <taxon>Pseudomonadati</taxon>
        <taxon>Bacteroidota</taxon>
        <taxon>Cytophagia</taxon>
        <taxon>Cytophagales</taxon>
        <taxon>Thermoflexibacteraceae</taxon>
        <taxon>Thermoflexibacter</taxon>
    </lineage>
</organism>
<keyword evidence="3" id="KW-0479">Metal-binding</keyword>
<reference evidence="12 13" key="1">
    <citation type="submission" date="2016-10" db="EMBL/GenBank/DDBJ databases">
        <authorList>
            <person name="de Groot N.N."/>
        </authorList>
    </citation>
    <scope>NUCLEOTIDE SEQUENCE [LARGE SCALE GENOMIC DNA]</scope>
    <source>
        <strain>GEY</strain>
        <strain evidence="13">DSM 9560</strain>
    </source>
</reference>
<dbReference type="Gene3D" id="3.40.390.10">
    <property type="entry name" value="Collagenase (Catalytic Domain)"/>
    <property type="match status" value="1"/>
</dbReference>
<gene>
    <name evidence="12" type="ORF">SAMN04488541_1007107</name>
</gene>
<dbReference type="PANTHER" id="PTHR47466:SF1">
    <property type="entry name" value="METALLOPROTEASE MEP1 (AFU_ORTHOLOGUE AFUA_1G07730)-RELATED"/>
    <property type="match status" value="1"/>
</dbReference>
<dbReference type="GO" id="GO:0008237">
    <property type="term" value="F:metallopeptidase activity"/>
    <property type="evidence" value="ECO:0007669"/>
    <property type="project" value="UniProtKB-KW"/>
</dbReference>